<evidence type="ECO:0000259" key="3">
    <source>
        <dbReference type="PROSITE" id="PS50977"/>
    </source>
</evidence>
<evidence type="ECO:0000256" key="1">
    <source>
        <dbReference type="ARBA" id="ARBA00023125"/>
    </source>
</evidence>
<proteinExistence type="predicted"/>
<dbReference type="PRINTS" id="PR00455">
    <property type="entry name" value="HTHTETR"/>
</dbReference>
<protein>
    <submittedName>
        <fullName evidence="4">Tetr (Putative transcriptional regulator)</fullName>
    </submittedName>
</protein>
<dbReference type="RefSeq" id="WP_009888168.1">
    <property type="nucleotide sequence ID" value="NC_013315.1"/>
</dbReference>
<evidence type="ECO:0000313" key="5">
    <source>
        <dbReference type="Proteomes" id="UP000002068"/>
    </source>
</evidence>
<evidence type="ECO:0000256" key="2">
    <source>
        <dbReference type="PROSITE-ProRule" id="PRU00335"/>
    </source>
</evidence>
<dbReference type="EMBL" id="FN538970">
    <property type="protein sequence ID" value="CBA60641.1"/>
    <property type="molecule type" value="Genomic_DNA"/>
</dbReference>
<dbReference type="Pfam" id="PF00440">
    <property type="entry name" value="TetR_N"/>
    <property type="match status" value="1"/>
</dbReference>
<feature type="domain" description="HTH tetR-type" evidence="3">
    <location>
        <begin position="11"/>
        <end position="71"/>
    </location>
</feature>
<keyword evidence="1 2" id="KW-0238">DNA-binding</keyword>
<dbReference type="Proteomes" id="UP000002068">
    <property type="component" value="Chromosome"/>
</dbReference>
<dbReference type="Gene3D" id="1.10.357.10">
    <property type="entry name" value="Tetracycline Repressor, domain 2"/>
    <property type="match status" value="1"/>
</dbReference>
<feature type="DNA-binding region" description="H-T-H motif" evidence="2">
    <location>
        <begin position="34"/>
        <end position="53"/>
    </location>
</feature>
<name>A0A0H3N861_CLODC</name>
<organism evidence="4 5">
    <name type="scientific">Clostridioides difficile (strain CD196)</name>
    <name type="common">Peptoclostridium difficile</name>
    <dbReference type="NCBI Taxonomy" id="645462"/>
    <lineage>
        <taxon>Bacteria</taxon>
        <taxon>Bacillati</taxon>
        <taxon>Bacillota</taxon>
        <taxon>Clostridia</taxon>
        <taxon>Peptostreptococcales</taxon>
        <taxon>Peptostreptococcaceae</taxon>
        <taxon>Clostridioides</taxon>
    </lineage>
</organism>
<sequence length="204" mass="23921">MKKVSIDRRTIRTKKMIRSALAELIDEKGFNNISVTDLTQRADINRGTFYLHYVDKYDLLERIENEIIQEIEEETKHLDSSNMMEIDTSSEPLPFMVKLFEYFRKNSVIIKSILGPKGDPTFERKIKKFIETNLFEKQKLINFNIDEAIISEEYFIQYILSADLGVIQYWLEKNMKESPEEMALILARMSLLGPLRAVGIRKDS</sequence>
<dbReference type="InterPro" id="IPR050624">
    <property type="entry name" value="HTH-type_Tx_Regulator"/>
</dbReference>
<evidence type="ECO:0000313" key="4">
    <source>
        <dbReference type="EMBL" id="CBA60641.1"/>
    </source>
</evidence>
<dbReference type="PANTHER" id="PTHR43479:SF7">
    <property type="entry name" value="TETR-FAMILY TRANSCRIPTIONAL REGULATOR"/>
    <property type="match status" value="1"/>
</dbReference>
<dbReference type="Pfam" id="PF14278">
    <property type="entry name" value="TetR_C_8"/>
    <property type="match status" value="1"/>
</dbReference>
<dbReference type="SUPFAM" id="SSF46689">
    <property type="entry name" value="Homeodomain-like"/>
    <property type="match status" value="1"/>
</dbReference>
<gene>
    <name evidence="4" type="ordered locus">CD196_0323</name>
</gene>
<dbReference type="PANTHER" id="PTHR43479">
    <property type="entry name" value="ACREF/ENVCD OPERON REPRESSOR-RELATED"/>
    <property type="match status" value="1"/>
</dbReference>
<dbReference type="GO" id="GO:0003677">
    <property type="term" value="F:DNA binding"/>
    <property type="evidence" value="ECO:0007669"/>
    <property type="project" value="UniProtKB-UniRule"/>
</dbReference>
<dbReference type="PROSITE" id="PS50977">
    <property type="entry name" value="HTH_TETR_2"/>
    <property type="match status" value="1"/>
</dbReference>
<dbReference type="InterPro" id="IPR039532">
    <property type="entry name" value="TetR_C_Firmicutes"/>
</dbReference>
<dbReference type="KEGG" id="cdc:CD196_0323"/>
<dbReference type="InterPro" id="IPR009057">
    <property type="entry name" value="Homeodomain-like_sf"/>
</dbReference>
<dbReference type="HOGENOM" id="CLU_087539_0_0_9"/>
<accession>A0A0H3N861</accession>
<dbReference type="InterPro" id="IPR001647">
    <property type="entry name" value="HTH_TetR"/>
</dbReference>
<reference evidence="4 5" key="1">
    <citation type="journal article" date="2009" name="Genome Biol.">
        <title>Comparative genome and phenotypic analysis of Clostridium difficile 027 strains provides insight into the evolution of a hypervirulent bacterium.</title>
        <authorList>
            <person name="Stabler R.A."/>
            <person name="He M."/>
            <person name="Dawson L."/>
            <person name="Martin M."/>
            <person name="Valiente E."/>
            <person name="Corton C."/>
            <person name="Lawley T.D."/>
            <person name="Sebaihia M."/>
            <person name="Quail M.A."/>
            <person name="Rose G."/>
            <person name="Gerding D.N."/>
            <person name="Gibert M."/>
            <person name="Popoff M.R."/>
            <person name="Parkhill J."/>
            <person name="Dougan G."/>
            <person name="Wren B.W."/>
        </authorList>
    </citation>
    <scope>NUCLEOTIDE SEQUENCE [LARGE SCALE GENOMIC DNA]</scope>
    <source>
        <strain evidence="4 5">CD196</strain>
    </source>
</reference>
<dbReference type="AlphaFoldDB" id="A0A0H3N861"/>